<dbReference type="GO" id="GO:0030001">
    <property type="term" value="P:metal ion transport"/>
    <property type="evidence" value="ECO:0007669"/>
    <property type="project" value="InterPro"/>
</dbReference>
<dbReference type="PANTHER" id="PTHR13396:SF5">
    <property type="entry name" value="NEDD4 FAMILY INTERACTING PROTEIN"/>
    <property type="match status" value="1"/>
</dbReference>
<keyword evidence="3 6" id="KW-1133">Transmembrane helix</keyword>
<dbReference type="GO" id="GO:0007034">
    <property type="term" value="P:vacuolar transport"/>
    <property type="evidence" value="ECO:0007669"/>
    <property type="project" value="InterPro"/>
</dbReference>
<dbReference type="PANTHER" id="PTHR13396">
    <property type="entry name" value="NEDD4 FAMILY INTERACTING PROTEIN 1/2"/>
    <property type="match status" value="1"/>
</dbReference>
<reference evidence="7 8" key="1">
    <citation type="journal article" date="2016" name="Proc. Natl. Acad. Sci. U.S.A.">
        <title>Comparative genomics of biotechnologically important yeasts.</title>
        <authorList>
            <person name="Riley R."/>
            <person name="Haridas S."/>
            <person name="Wolfe K.H."/>
            <person name="Lopes M.R."/>
            <person name="Hittinger C.T."/>
            <person name="Goeker M."/>
            <person name="Salamov A.A."/>
            <person name="Wisecaver J.H."/>
            <person name="Long T.M."/>
            <person name="Calvey C.H."/>
            <person name="Aerts A.L."/>
            <person name="Barry K.W."/>
            <person name="Choi C."/>
            <person name="Clum A."/>
            <person name="Coughlan A.Y."/>
            <person name="Deshpande S."/>
            <person name="Douglass A.P."/>
            <person name="Hanson S.J."/>
            <person name="Klenk H.-P."/>
            <person name="LaButti K.M."/>
            <person name="Lapidus A."/>
            <person name="Lindquist E.A."/>
            <person name="Lipzen A.M."/>
            <person name="Meier-Kolthoff J.P."/>
            <person name="Ohm R.A."/>
            <person name="Otillar R.P."/>
            <person name="Pangilinan J.L."/>
            <person name="Peng Y."/>
            <person name="Rokas A."/>
            <person name="Rosa C.A."/>
            <person name="Scheuner C."/>
            <person name="Sibirny A.A."/>
            <person name="Slot J.C."/>
            <person name="Stielow J.B."/>
            <person name="Sun H."/>
            <person name="Kurtzman C.P."/>
            <person name="Blackwell M."/>
            <person name="Grigoriev I.V."/>
            <person name="Jeffries T.W."/>
        </authorList>
    </citation>
    <scope>NUCLEOTIDE SEQUENCE [LARGE SCALE GENOMIC DNA]</scope>
    <source>
        <strain evidence="7 8">DSM 6958</strain>
    </source>
</reference>
<evidence type="ECO:0000256" key="6">
    <source>
        <dbReference type="SAM" id="Phobius"/>
    </source>
</evidence>
<sequence length="336" mass="36375">MVQYTPVPNSNENNDPLASAFGIGGNSNRNSLDSIDSLDEYNDERFSDVESIRPGSDDQASPRTELDSHSSIVGQFPSNASTAANITTSTSDGNTSGVYSQVPTESNNGSSSSNRQVRGNDGVFSNITASTDFIEKNDDTPPTYDEAAADATPPYWETTIMTSSGFGDEVFVDGLPVGTPLNFLWNLAISVAFQVVGFLLTYLLHTSHAAKQGSRAGLGFTILQFGYFMLLGQSSGKENTEVVEEFEPSDPNDFNISSATAHIGGTTTIPSSSLEAVDSAYNKDNIIAYGLMLFGALMIVFALLDYYRAIRMERIIRQEPERPQEFHNSESPENMV</sequence>
<keyword evidence="4 6" id="KW-0472">Membrane</keyword>
<dbReference type="OrthoDB" id="10003116at2759"/>
<dbReference type="GO" id="GO:0016020">
    <property type="term" value="C:membrane"/>
    <property type="evidence" value="ECO:0007669"/>
    <property type="project" value="UniProtKB-SubCell"/>
</dbReference>
<evidence type="ECO:0000313" key="8">
    <source>
        <dbReference type="Proteomes" id="UP000095009"/>
    </source>
</evidence>
<evidence type="ECO:0008006" key="9">
    <source>
        <dbReference type="Google" id="ProtNLM"/>
    </source>
</evidence>
<feature type="transmembrane region" description="Helical" evidence="6">
    <location>
        <begin position="286"/>
        <end position="307"/>
    </location>
</feature>
<accession>A0A1E3PG85</accession>
<feature type="compositionally biased region" description="Polar residues" evidence="5">
    <location>
        <begin position="1"/>
        <end position="16"/>
    </location>
</feature>
<keyword evidence="2 6" id="KW-0812">Transmembrane</keyword>
<name>A0A1E3PG85_9ASCO</name>
<feature type="transmembrane region" description="Helical" evidence="6">
    <location>
        <begin position="216"/>
        <end position="234"/>
    </location>
</feature>
<dbReference type="GO" id="GO:0031398">
    <property type="term" value="P:positive regulation of protein ubiquitination"/>
    <property type="evidence" value="ECO:0007669"/>
    <property type="project" value="TreeGrafter"/>
</dbReference>
<evidence type="ECO:0000313" key="7">
    <source>
        <dbReference type="EMBL" id="ODQ64224.1"/>
    </source>
</evidence>
<dbReference type="AlphaFoldDB" id="A0A1E3PG85"/>
<dbReference type="GO" id="GO:0005783">
    <property type="term" value="C:endoplasmic reticulum"/>
    <property type="evidence" value="ECO:0007669"/>
    <property type="project" value="TreeGrafter"/>
</dbReference>
<evidence type="ECO:0000256" key="2">
    <source>
        <dbReference type="ARBA" id="ARBA00022692"/>
    </source>
</evidence>
<dbReference type="InterPro" id="IPR019325">
    <property type="entry name" value="NEDD4/Bsd2"/>
</dbReference>
<keyword evidence="8" id="KW-1185">Reference proteome</keyword>
<comment type="subcellular location">
    <subcellularLocation>
        <location evidence="1">Membrane</location>
        <topology evidence="1">Multi-pass membrane protein</topology>
    </subcellularLocation>
</comment>
<evidence type="ECO:0000256" key="5">
    <source>
        <dbReference type="SAM" id="MobiDB-lite"/>
    </source>
</evidence>
<gene>
    <name evidence="7" type="ORF">NADFUDRAFT_83782</name>
</gene>
<dbReference type="EMBL" id="KV454412">
    <property type="protein sequence ID" value="ODQ64224.1"/>
    <property type="molecule type" value="Genomic_DNA"/>
</dbReference>
<proteinExistence type="predicted"/>
<protein>
    <recommendedName>
        <fullName evidence="9">Metal homeostatis protein BSD2</fullName>
    </recommendedName>
</protein>
<evidence type="ECO:0000256" key="4">
    <source>
        <dbReference type="ARBA" id="ARBA00023136"/>
    </source>
</evidence>
<organism evidence="7 8">
    <name type="scientific">Nadsonia fulvescens var. elongata DSM 6958</name>
    <dbReference type="NCBI Taxonomy" id="857566"/>
    <lineage>
        <taxon>Eukaryota</taxon>
        <taxon>Fungi</taxon>
        <taxon>Dikarya</taxon>
        <taxon>Ascomycota</taxon>
        <taxon>Saccharomycotina</taxon>
        <taxon>Dipodascomycetes</taxon>
        <taxon>Dipodascales</taxon>
        <taxon>Dipodascales incertae sedis</taxon>
        <taxon>Nadsonia</taxon>
    </lineage>
</organism>
<dbReference type="GO" id="GO:0048471">
    <property type="term" value="C:perinuclear region of cytoplasm"/>
    <property type="evidence" value="ECO:0007669"/>
    <property type="project" value="TreeGrafter"/>
</dbReference>
<dbReference type="STRING" id="857566.A0A1E3PG85"/>
<feature type="transmembrane region" description="Helical" evidence="6">
    <location>
        <begin position="183"/>
        <end position="204"/>
    </location>
</feature>
<evidence type="ECO:0000256" key="1">
    <source>
        <dbReference type="ARBA" id="ARBA00004141"/>
    </source>
</evidence>
<dbReference type="Pfam" id="PF10176">
    <property type="entry name" value="NEDD4_Bsd2"/>
    <property type="match status" value="1"/>
</dbReference>
<dbReference type="CDD" id="cd22212">
    <property type="entry name" value="NDFIP-like"/>
    <property type="match status" value="1"/>
</dbReference>
<dbReference type="GO" id="GO:0005794">
    <property type="term" value="C:Golgi apparatus"/>
    <property type="evidence" value="ECO:0007669"/>
    <property type="project" value="TreeGrafter"/>
</dbReference>
<dbReference type="Proteomes" id="UP000095009">
    <property type="component" value="Unassembled WGS sequence"/>
</dbReference>
<dbReference type="GO" id="GO:0006511">
    <property type="term" value="P:ubiquitin-dependent protein catabolic process"/>
    <property type="evidence" value="ECO:0007669"/>
    <property type="project" value="TreeGrafter"/>
</dbReference>
<feature type="compositionally biased region" description="Polar residues" evidence="5">
    <location>
        <begin position="92"/>
        <end position="121"/>
    </location>
</feature>
<feature type="region of interest" description="Disordered" evidence="5">
    <location>
        <begin position="1"/>
        <end position="121"/>
    </location>
</feature>
<evidence type="ECO:0000256" key="3">
    <source>
        <dbReference type="ARBA" id="ARBA00022989"/>
    </source>
</evidence>
<feature type="compositionally biased region" description="Low complexity" evidence="5">
    <location>
        <begin position="78"/>
        <end position="91"/>
    </location>
</feature>